<comment type="similarity">
    <text evidence="2">Belongs to the glycosyl hydrolase 29 family.</text>
</comment>
<dbReference type="AlphaFoldDB" id="A0A069QGJ7"/>
<dbReference type="EC" id="3.2.1.51" evidence="3"/>
<feature type="signal peptide" evidence="8">
    <location>
        <begin position="1"/>
        <end position="26"/>
    </location>
</feature>
<evidence type="ECO:0000313" key="11">
    <source>
        <dbReference type="Proteomes" id="UP000027442"/>
    </source>
</evidence>
<dbReference type="EMBL" id="JNGW01000084">
    <property type="protein sequence ID" value="KDR51988.1"/>
    <property type="molecule type" value="Genomic_DNA"/>
</dbReference>
<dbReference type="GO" id="GO:0016139">
    <property type="term" value="P:glycoside catabolic process"/>
    <property type="evidence" value="ECO:0007669"/>
    <property type="project" value="TreeGrafter"/>
</dbReference>
<reference evidence="10 11" key="1">
    <citation type="submission" date="2013-08" db="EMBL/GenBank/DDBJ databases">
        <authorList>
            <person name="Weinstock G."/>
            <person name="Sodergren E."/>
            <person name="Wylie T."/>
            <person name="Fulton L."/>
            <person name="Fulton R."/>
            <person name="Fronick C."/>
            <person name="O'Laughlin M."/>
            <person name="Godfrey J."/>
            <person name="Miner T."/>
            <person name="Herter B."/>
            <person name="Appelbaum E."/>
            <person name="Cordes M."/>
            <person name="Lek S."/>
            <person name="Wollam A."/>
            <person name="Pepin K.H."/>
            <person name="Palsikar V.B."/>
            <person name="Mitreva M."/>
            <person name="Wilson R.K."/>
        </authorList>
    </citation>
    <scope>NUCLEOTIDE SEQUENCE [LARGE SCALE GENOMIC DNA]</scope>
    <source>
        <strain evidence="10 11">ATCC 15930</strain>
    </source>
</reference>
<evidence type="ECO:0000256" key="5">
    <source>
        <dbReference type="ARBA" id="ARBA00022801"/>
    </source>
</evidence>
<feature type="domain" description="Glycoside hydrolase family 29 N-terminal" evidence="9">
    <location>
        <begin position="27"/>
        <end position="359"/>
    </location>
</feature>
<evidence type="ECO:0000256" key="1">
    <source>
        <dbReference type="ARBA" id="ARBA00004071"/>
    </source>
</evidence>
<keyword evidence="4 8" id="KW-0732">Signal</keyword>
<dbReference type="SMART" id="SM00812">
    <property type="entry name" value="Alpha_L_fucos"/>
    <property type="match status" value="1"/>
</dbReference>
<dbReference type="GO" id="GO:0006004">
    <property type="term" value="P:fucose metabolic process"/>
    <property type="evidence" value="ECO:0007669"/>
    <property type="project" value="InterPro"/>
</dbReference>
<dbReference type="PANTHER" id="PTHR10030:SF37">
    <property type="entry name" value="ALPHA-L-FUCOSIDASE-RELATED"/>
    <property type="match status" value="1"/>
</dbReference>
<evidence type="ECO:0000313" key="10">
    <source>
        <dbReference type="EMBL" id="KDR51988.1"/>
    </source>
</evidence>
<organism evidence="10 11">
    <name type="scientific">Hoylesella loescheii DSM 19665 = JCM 12249 = ATCC 15930</name>
    <dbReference type="NCBI Taxonomy" id="1122985"/>
    <lineage>
        <taxon>Bacteria</taxon>
        <taxon>Pseudomonadati</taxon>
        <taxon>Bacteroidota</taxon>
        <taxon>Bacteroidia</taxon>
        <taxon>Bacteroidales</taxon>
        <taxon>Prevotellaceae</taxon>
        <taxon>Hoylesella</taxon>
    </lineage>
</organism>
<dbReference type="Gene3D" id="3.20.20.80">
    <property type="entry name" value="Glycosidases"/>
    <property type="match status" value="1"/>
</dbReference>
<comment type="function">
    <text evidence="1">Alpha-L-fucosidase is responsible for hydrolyzing the alpha-1,6-linked fucose joined to the reducing-end N-acetylglucosamine of the carbohydrate moieties of glycoproteins.</text>
</comment>
<dbReference type="Pfam" id="PF01120">
    <property type="entry name" value="Alpha_L_fucos"/>
    <property type="match status" value="1"/>
</dbReference>
<keyword evidence="11" id="KW-1185">Reference proteome</keyword>
<dbReference type="PIRSF" id="PIRSF001092">
    <property type="entry name" value="Alpha-L-fucosidase"/>
    <property type="match status" value="1"/>
</dbReference>
<dbReference type="InterPro" id="IPR057739">
    <property type="entry name" value="Glyco_hydro_29_N"/>
</dbReference>
<accession>A0A069QGJ7</accession>
<dbReference type="InterPro" id="IPR000933">
    <property type="entry name" value="Glyco_hydro_29"/>
</dbReference>
<name>A0A069QGJ7_HOYLO</name>
<feature type="chain" id="PRO_5001665351" description="alpha-L-fucosidase" evidence="8">
    <location>
        <begin position="27"/>
        <end position="445"/>
    </location>
</feature>
<protein>
    <recommendedName>
        <fullName evidence="3">alpha-L-fucosidase</fullName>
        <ecNumber evidence="3">3.2.1.51</ecNumber>
    </recommendedName>
</protein>
<dbReference type="InterPro" id="IPR016286">
    <property type="entry name" value="FUC_metazoa-typ"/>
</dbReference>
<sequence>MSKLTYAMKKTILLAFALLSFVGAVAQNSNAFSNYVPTAQNLAAREAFQDQKFGVFLHWGLYSMIGESEWVMTNRNINYKEYPKLAQTFYPSNFNADEWVAAIKAAGAKYVTITTRHHDGFSLYKTATSTYNSVDGTPFKRDIIKEMADACARQGIKLHLYYSHLDWYRTDYPVGRTGKGTGRPKDAANWKSYYNFMNTQLTELLTNYGPVGAIWFDGWWDHDSDPTPFDWELPQQYAMIHQLQPQCLIGNNHHQTPFAGEDIQIFERDLPGENKAGLSGQSISHLPLESCQTINEHWGYSLVDSNYKSGKELIQMLVRAAGKNANLLLNVGPEPGGELPAVAVARLKEVGQWLSKYGNTIYGTRGGLVAPHHWGVSTQHGNKLYIHILDLQESGLYLPLGKRMPKSATEYASGKRLSFTKHADGITLHLGKVPTDIDYVVELTM</sequence>
<evidence type="ECO:0000256" key="4">
    <source>
        <dbReference type="ARBA" id="ARBA00022729"/>
    </source>
</evidence>
<dbReference type="PANTHER" id="PTHR10030">
    <property type="entry name" value="ALPHA-L-FUCOSIDASE"/>
    <property type="match status" value="1"/>
</dbReference>
<evidence type="ECO:0000259" key="9">
    <source>
        <dbReference type="Pfam" id="PF01120"/>
    </source>
</evidence>
<dbReference type="PRINTS" id="PR00741">
    <property type="entry name" value="GLHYDRLASE29"/>
</dbReference>
<dbReference type="InterPro" id="IPR017853">
    <property type="entry name" value="GH"/>
</dbReference>
<dbReference type="eggNOG" id="COG3669">
    <property type="taxonomic scope" value="Bacteria"/>
</dbReference>
<gene>
    <name evidence="10" type="ORF">HMPREF1991_01955</name>
</gene>
<evidence type="ECO:0000256" key="8">
    <source>
        <dbReference type="SAM" id="SignalP"/>
    </source>
</evidence>
<dbReference type="GO" id="GO:0005764">
    <property type="term" value="C:lysosome"/>
    <property type="evidence" value="ECO:0007669"/>
    <property type="project" value="TreeGrafter"/>
</dbReference>
<dbReference type="HOGENOM" id="CLU_002934_0_2_10"/>
<dbReference type="GO" id="GO:0004560">
    <property type="term" value="F:alpha-L-fucosidase activity"/>
    <property type="evidence" value="ECO:0007669"/>
    <property type="project" value="InterPro"/>
</dbReference>
<evidence type="ECO:0000256" key="3">
    <source>
        <dbReference type="ARBA" id="ARBA00012662"/>
    </source>
</evidence>
<evidence type="ECO:0000256" key="2">
    <source>
        <dbReference type="ARBA" id="ARBA00007951"/>
    </source>
</evidence>
<proteinExistence type="inferred from homology"/>
<dbReference type="SUPFAM" id="SSF51445">
    <property type="entry name" value="(Trans)glycosidases"/>
    <property type="match status" value="1"/>
</dbReference>
<evidence type="ECO:0000256" key="7">
    <source>
        <dbReference type="PIRSR" id="PIRSR001092-1"/>
    </source>
</evidence>
<keyword evidence="6" id="KW-0326">Glycosidase</keyword>
<dbReference type="PATRIC" id="fig|1122985.7.peg.2025"/>
<dbReference type="Proteomes" id="UP000027442">
    <property type="component" value="Unassembled WGS sequence"/>
</dbReference>
<keyword evidence="5" id="KW-0378">Hydrolase</keyword>
<feature type="site" description="May be important for catalysis" evidence="7">
    <location>
        <position position="291"/>
    </location>
</feature>
<comment type="caution">
    <text evidence="10">The sequence shown here is derived from an EMBL/GenBank/DDBJ whole genome shotgun (WGS) entry which is preliminary data.</text>
</comment>
<evidence type="ECO:0000256" key="6">
    <source>
        <dbReference type="ARBA" id="ARBA00023295"/>
    </source>
</evidence>